<feature type="compositionally biased region" description="Basic and acidic residues" evidence="1">
    <location>
        <begin position="132"/>
        <end position="149"/>
    </location>
</feature>
<feature type="compositionally biased region" description="Low complexity" evidence="1">
    <location>
        <begin position="421"/>
        <end position="448"/>
    </location>
</feature>
<dbReference type="RefSeq" id="WP_009943360.1">
    <property type="nucleotide sequence ID" value="NZ_BAAAGS010000012.1"/>
</dbReference>
<organism evidence="4 5">
    <name type="scientific">Saccharopolyspora erythraea</name>
    <name type="common">Streptomyces erythraeus</name>
    <dbReference type="NCBI Taxonomy" id="1836"/>
    <lineage>
        <taxon>Bacteria</taxon>
        <taxon>Bacillati</taxon>
        <taxon>Actinomycetota</taxon>
        <taxon>Actinomycetes</taxon>
        <taxon>Pseudonocardiales</taxon>
        <taxon>Pseudonocardiaceae</taxon>
        <taxon>Saccharopolyspora</taxon>
    </lineage>
</organism>
<dbReference type="EMBL" id="BAAAGS010000012">
    <property type="protein sequence ID" value="GAA0523615.1"/>
    <property type="molecule type" value="Genomic_DNA"/>
</dbReference>
<protein>
    <recommendedName>
        <fullName evidence="3">Anti-sigma-D factor RsdA sigma factor binding region domain-containing protein</fullName>
    </recommendedName>
</protein>
<dbReference type="Proteomes" id="UP001500729">
    <property type="component" value="Unassembled WGS sequence"/>
</dbReference>
<proteinExistence type="predicted"/>
<feature type="compositionally biased region" description="Pro residues" evidence="1">
    <location>
        <begin position="402"/>
        <end position="420"/>
    </location>
</feature>
<feature type="region of interest" description="Disordered" evidence="1">
    <location>
        <begin position="1"/>
        <end position="169"/>
    </location>
</feature>
<keyword evidence="5" id="KW-1185">Reference proteome</keyword>
<evidence type="ECO:0000256" key="2">
    <source>
        <dbReference type="SAM" id="Phobius"/>
    </source>
</evidence>
<evidence type="ECO:0000259" key="3">
    <source>
        <dbReference type="Pfam" id="PF16751"/>
    </source>
</evidence>
<evidence type="ECO:0000313" key="4">
    <source>
        <dbReference type="EMBL" id="GAA0523615.1"/>
    </source>
</evidence>
<feature type="domain" description="Anti-sigma-D factor RsdA sigma factor binding region" evidence="3">
    <location>
        <begin position="201"/>
        <end position="246"/>
    </location>
</feature>
<feature type="region of interest" description="Disordered" evidence="1">
    <location>
        <begin position="380"/>
        <end position="467"/>
    </location>
</feature>
<gene>
    <name evidence="4" type="ORF">GCM10009533_23620</name>
</gene>
<feature type="compositionally biased region" description="Polar residues" evidence="1">
    <location>
        <begin position="56"/>
        <end position="69"/>
    </location>
</feature>
<name>A0ABN1CQ80_SACER</name>
<feature type="transmembrane region" description="Helical" evidence="2">
    <location>
        <begin position="274"/>
        <end position="296"/>
    </location>
</feature>
<feature type="compositionally biased region" description="Basic and acidic residues" evidence="1">
    <location>
        <begin position="102"/>
        <end position="117"/>
    </location>
</feature>
<feature type="compositionally biased region" description="Basic and acidic residues" evidence="1">
    <location>
        <begin position="1"/>
        <end position="34"/>
    </location>
</feature>
<feature type="compositionally biased region" description="Polar residues" evidence="1">
    <location>
        <begin position="449"/>
        <end position="467"/>
    </location>
</feature>
<accession>A0ABN1CQ80</accession>
<keyword evidence="2" id="KW-0812">Transmembrane</keyword>
<sequence>MAERKGPGGEEAGRDRVESGQQDDRSRVEDDREALPGSADAGDGTELNENHRVSDSAESGTTGTRNTASGREDAAGLHVCGPRDAVESGGTTEHAIGAAGSHDTRSQERSSGADERISVPQEQISAAGGADGEQRADASVRDGDQESAQRAESGADETSGGTAATERFDRTAEVIAFRPRPDADADELVALDEGEEGERVDLSELQADDALLDMLGGTNPDVPAAGGDPTLDALLVAWRQDIDAAPIGELVDVDTAVATIAEARRPRRRLKRRHLVPVASAAAVLMITFTGVGLAARDAMPGDALWGVAQVLYTDHARMAQAASSAKDDLHRAEGALDLGDRNGAEAALDRAHDMMQDVDAEHGLEDLQAAHASLTARMGEDGTWYPDMPSSSTEQSSSSSLPPPSGSLPPPPPPTPPTSTPSTTPSTSTQPTETSSRPSETSGSGSTDHPSSNTGPSWGSGLFPSN</sequence>
<evidence type="ECO:0000313" key="5">
    <source>
        <dbReference type="Proteomes" id="UP001500729"/>
    </source>
</evidence>
<feature type="compositionally biased region" description="Low complexity" evidence="1">
    <location>
        <begin position="390"/>
        <end position="401"/>
    </location>
</feature>
<dbReference type="InterPro" id="IPR031928">
    <property type="entry name" value="RsdA_SigD-bd"/>
</dbReference>
<reference evidence="4 5" key="1">
    <citation type="journal article" date="2019" name="Int. J. Syst. Evol. Microbiol.">
        <title>The Global Catalogue of Microorganisms (GCM) 10K type strain sequencing project: providing services to taxonomists for standard genome sequencing and annotation.</title>
        <authorList>
            <consortium name="The Broad Institute Genomics Platform"/>
            <consortium name="The Broad Institute Genome Sequencing Center for Infectious Disease"/>
            <person name="Wu L."/>
            <person name="Ma J."/>
        </authorList>
    </citation>
    <scope>NUCLEOTIDE SEQUENCE [LARGE SCALE GENOMIC DNA]</scope>
    <source>
        <strain evidence="4 5">JCM 10303</strain>
    </source>
</reference>
<keyword evidence="2" id="KW-0472">Membrane</keyword>
<evidence type="ECO:0000256" key="1">
    <source>
        <dbReference type="SAM" id="MobiDB-lite"/>
    </source>
</evidence>
<dbReference type="Pfam" id="PF16751">
    <property type="entry name" value="RsdA_SigD_bd"/>
    <property type="match status" value="1"/>
</dbReference>
<keyword evidence="2" id="KW-1133">Transmembrane helix</keyword>
<comment type="caution">
    <text evidence="4">The sequence shown here is derived from an EMBL/GenBank/DDBJ whole genome shotgun (WGS) entry which is preliminary data.</text>
</comment>